<proteinExistence type="predicted"/>
<dbReference type="EnsemblPlants" id="OPUNC07G19250.1">
    <property type="protein sequence ID" value="OPUNC07G19250.1"/>
    <property type="gene ID" value="OPUNC07G19250"/>
</dbReference>
<evidence type="ECO:0000313" key="1">
    <source>
        <dbReference type="EnsemblPlants" id="OPUNC07G19250.1"/>
    </source>
</evidence>
<reference evidence="1" key="1">
    <citation type="submission" date="2015-04" db="UniProtKB">
        <authorList>
            <consortium name="EnsemblPlants"/>
        </authorList>
    </citation>
    <scope>IDENTIFICATION</scope>
</reference>
<dbReference type="AlphaFoldDB" id="A0A0E0LMT2"/>
<evidence type="ECO:0000313" key="2">
    <source>
        <dbReference type="Proteomes" id="UP000026962"/>
    </source>
</evidence>
<protein>
    <submittedName>
        <fullName evidence="1">Uncharacterized protein</fullName>
    </submittedName>
</protein>
<organism evidence="1">
    <name type="scientific">Oryza punctata</name>
    <name type="common">Red rice</name>
    <dbReference type="NCBI Taxonomy" id="4537"/>
    <lineage>
        <taxon>Eukaryota</taxon>
        <taxon>Viridiplantae</taxon>
        <taxon>Streptophyta</taxon>
        <taxon>Embryophyta</taxon>
        <taxon>Tracheophyta</taxon>
        <taxon>Spermatophyta</taxon>
        <taxon>Magnoliopsida</taxon>
        <taxon>Liliopsida</taxon>
        <taxon>Poales</taxon>
        <taxon>Poaceae</taxon>
        <taxon>BOP clade</taxon>
        <taxon>Oryzoideae</taxon>
        <taxon>Oryzeae</taxon>
        <taxon>Oryzinae</taxon>
        <taxon>Oryza</taxon>
    </lineage>
</organism>
<keyword evidence="2" id="KW-1185">Reference proteome</keyword>
<sequence length="110" mass="11946">MVKSIEGSDMLFGLYASRISFSLQSADSYKENHPMLEHHRLMAILSFRKTAELSLFLASQISTTPEVSCVPSSIGASPVFISFASKLYRGLDDSFTVAGKSLESSLVCCA</sequence>
<dbReference type="Gramene" id="OPUNC07G19250.1">
    <property type="protein sequence ID" value="OPUNC07G19250.1"/>
    <property type="gene ID" value="OPUNC07G19250"/>
</dbReference>
<name>A0A0E0LMT2_ORYPU</name>
<reference evidence="1" key="2">
    <citation type="submission" date="2018-05" db="EMBL/GenBank/DDBJ databases">
        <title>OpunRS2 (Oryza punctata Reference Sequence Version 2).</title>
        <authorList>
            <person name="Zhang J."/>
            <person name="Kudrna D."/>
            <person name="Lee S."/>
            <person name="Talag J."/>
            <person name="Welchert J."/>
            <person name="Wing R.A."/>
        </authorList>
    </citation>
    <scope>NUCLEOTIDE SEQUENCE [LARGE SCALE GENOMIC DNA]</scope>
</reference>
<dbReference type="HOGENOM" id="CLU_2175121_0_0_1"/>
<accession>A0A0E0LMT2</accession>
<dbReference type="Proteomes" id="UP000026962">
    <property type="component" value="Chromosome 7"/>
</dbReference>